<evidence type="ECO:0000313" key="3">
    <source>
        <dbReference type="EMBL" id="MDC0749830.1"/>
    </source>
</evidence>
<protein>
    <submittedName>
        <fullName evidence="3">PQQ-dependent sugar dehydrogenase</fullName>
    </submittedName>
</protein>
<name>A0ABT5F9N8_9BACT</name>
<dbReference type="SUPFAM" id="SSF50952">
    <property type="entry name" value="Soluble quinoprotein glucose dehydrogenase"/>
    <property type="match status" value="1"/>
</dbReference>
<feature type="chain" id="PRO_5047294906" evidence="1">
    <location>
        <begin position="26"/>
        <end position="453"/>
    </location>
</feature>
<feature type="signal peptide" evidence="1">
    <location>
        <begin position="1"/>
        <end position="25"/>
    </location>
</feature>
<dbReference type="Gene3D" id="2.120.10.30">
    <property type="entry name" value="TolB, C-terminal domain"/>
    <property type="match status" value="1"/>
</dbReference>
<dbReference type="InterPro" id="IPR011041">
    <property type="entry name" value="Quinoprot_gluc/sorb_DH_b-prop"/>
</dbReference>
<organism evidence="3 4">
    <name type="scientific">Polyangium mundeleinium</name>
    <dbReference type="NCBI Taxonomy" id="2995306"/>
    <lineage>
        <taxon>Bacteria</taxon>
        <taxon>Pseudomonadati</taxon>
        <taxon>Myxococcota</taxon>
        <taxon>Polyangia</taxon>
        <taxon>Polyangiales</taxon>
        <taxon>Polyangiaceae</taxon>
        <taxon>Polyangium</taxon>
    </lineage>
</organism>
<dbReference type="Pfam" id="PF07995">
    <property type="entry name" value="GSDH"/>
    <property type="match status" value="1"/>
</dbReference>
<dbReference type="EMBL" id="JAQNDO010000001">
    <property type="protein sequence ID" value="MDC0749830.1"/>
    <property type="molecule type" value="Genomic_DNA"/>
</dbReference>
<dbReference type="PROSITE" id="PS51257">
    <property type="entry name" value="PROKAR_LIPOPROTEIN"/>
    <property type="match status" value="1"/>
</dbReference>
<dbReference type="PANTHER" id="PTHR19328">
    <property type="entry name" value="HEDGEHOG-INTERACTING PROTEIN"/>
    <property type="match status" value="1"/>
</dbReference>
<keyword evidence="4" id="KW-1185">Reference proteome</keyword>
<reference evidence="3 4" key="1">
    <citation type="submission" date="2022-11" db="EMBL/GenBank/DDBJ databases">
        <title>Minimal conservation of predation-associated metabolite biosynthetic gene clusters underscores biosynthetic potential of Myxococcota including descriptions for ten novel species: Archangium lansinium sp. nov., Myxococcus landrumus sp. nov., Nannocystis bai.</title>
        <authorList>
            <person name="Ahearne A."/>
            <person name="Stevens C."/>
            <person name="Dowd S."/>
        </authorList>
    </citation>
    <scope>NUCLEOTIDE SEQUENCE [LARGE SCALE GENOMIC DNA]</scope>
    <source>
        <strain evidence="3 4">RJM3</strain>
    </source>
</reference>
<evidence type="ECO:0000259" key="2">
    <source>
        <dbReference type="Pfam" id="PF07995"/>
    </source>
</evidence>
<gene>
    <name evidence="3" type="ORF">POL67_51360</name>
</gene>
<keyword evidence="1" id="KW-0732">Signal</keyword>
<evidence type="ECO:0000313" key="4">
    <source>
        <dbReference type="Proteomes" id="UP001221411"/>
    </source>
</evidence>
<evidence type="ECO:0000256" key="1">
    <source>
        <dbReference type="SAM" id="SignalP"/>
    </source>
</evidence>
<dbReference type="Proteomes" id="UP001221411">
    <property type="component" value="Unassembled WGS sequence"/>
</dbReference>
<dbReference type="InterPro" id="IPR011042">
    <property type="entry name" value="6-blade_b-propeller_TolB-like"/>
</dbReference>
<dbReference type="PANTHER" id="PTHR19328:SF75">
    <property type="entry name" value="ALDOSE SUGAR DEHYDROGENASE YLII"/>
    <property type="match status" value="1"/>
</dbReference>
<feature type="domain" description="Glucose/Sorbosone dehydrogenase" evidence="2">
    <location>
        <begin position="112"/>
        <end position="441"/>
    </location>
</feature>
<comment type="caution">
    <text evidence="3">The sequence shown here is derived from an EMBL/GenBank/DDBJ whole genome shotgun (WGS) entry which is preliminary data.</text>
</comment>
<sequence>MDFLKSNGTRFAFLFFVGAATTALSAVGCGDDGKGGSGGTGGTGGDGGAGAAGGMGGMGGMGGDGGMGGAGGNGGGMQVCAPGTAEPLPKLKLTELVTGLDRPTYVTGAPGDTSRLFLLEKPGRIRIVNGGNLVQEPFLDISAIVEGQANERGLLGLAFHPDYAQNGRFFVYYTQKANPNGAIAIAEYARGASPDVAVQGSGKVILTIPHPGYSNHNGGMLAFGPDGYLYVGTGDGGGGGDPDDNGQDINAKLGKILRIDVDKYPTAPPGNLPDGDKDIWDWGMRNPWRFSFDRCTGDLYIADVGQNVVEEINVEPVGEGNKNYGWNTMEGTYCYDPAANCDKTGLTLPVTEYLHASPFGDCSVTGGYVYRGAKMPGLVGTYLYADYCSKRFYTLAWSKGNVIAEGEITADLESTALSAGITSFGEDTAGELYVIVDNSQGGTPGKLYRIDPE</sequence>
<dbReference type="InterPro" id="IPR012938">
    <property type="entry name" value="Glc/Sorbosone_DH"/>
</dbReference>
<dbReference type="RefSeq" id="WP_271930166.1">
    <property type="nucleotide sequence ID" value="NZ_JAQNDO010000001.1"/>
</dbReference>
<proteinExistence type="predicted"/>
<accession>A0ABT5F9N8</accession>